<dbReference type="eggNOG" id="ENOG5030Q5I">
    <property type="taxonomic scope" value="Bacteria"/>
</dbReference>
<dbReference type="RefSeq" id="WP_026981203.1">
    <property type="nucleotide sequence ID" value="NZ_JRLW01000003.1"/>
</dbReference>
<dbReference type="EMBL" id="JRLW01000003">
    <property type="protein sequence ID" value="KGO90220.1"/>
    <property type="molecule type" value="Genomic_DNA"/>
</dbReference>
<sequence length="153" mass="16819">MKTAVIFLGIALATFTNVTLAADFEQSFEEDNRHPQENFQKSSSNISAGFETSTLKDIDLISSISNLPTAPVHKKTMEEIIAEDNLIIESNLTTAKNTFEDNAIEPVVDLSPISPEKTIEQIILEDSQITESPVLNTKNLILIGTSKEILSLQ</sequence>
<dbReference type="STRING" id="1121899.GCA_000430025_00169"/>
<keyword evidence="1" id="KW-0732">Signal</keyword>
<dbReference type="AlphaFoldDB" id="A0A0A2MPP4"/>
<dbReference type="OrthoDB" id="1377329at2"/>
<gene>
    <name evidence="2" type="ORF">Q764_03960</name>
</gene>
<evidence type="ECO:0008006" key="4">
    <source>
        <dbReference type="Google" id="ProtNLM"/>
    </source>
</evidence>
<evidence type="ECO:0000256" key="1">
    <source>
        <dbReference type="SAM" id="SignalP"/>
    </source>
</evidence>
<evidence type="ECO:0000313" key="2">
    <source>
        <dbReference type="EMBL" id="KGO90220.1"/>
    </source>
</evidence>
<keyword evidence="3" id="KW-1185">Reference proteome</keyword>
<feature type="chain" id="PRO_5002003677" description="TonB-dependent receptor" evidence="1">
    <location>
        <begin position="22"/>
        <end position="153"/>
    </location>
</feature>
<reference evidence="2 3" key="1">
    <citation type="submission" date="2013-09" db="EMBL/GenBank/DDBJ databases">
        <authorList>
            <person name="Zeng Z."/>
            <person name="Chen C."/>
        </authorList>
    </citation>
    <scope>NUCLEOTIDE SEQUENCE [LARGE SCALE GENOMIC DNA]</scope>
    <source>
        <strain evidence="2 3">GH29-5</strain>
    </source>
</reference>
<protein>
    <recommendedName>
        <fullName evidence="4">TonB-dependent receptor</fullName>
    </recommendedName>
</protein>
<dbReference type="Proteomes" id="UP000030121">
    <property type="component" value="Unassembled WGS sequence"/>
</dbReference>
<organism evidence="2 3">
    <name type="scientific">Flavobacterium suncheonense GH29-5 = DSM 17707</name>
    <dbReference type="NCBI Taxonomy" id="1121899"/>
    <lineage>
        <taxon>Bacteria</taxon>
        <taxon>Pseudomonadati</taxon>
        <taxon>Bacteroidota</taxon>
        <taxon>Flavobacteriia</taxon>
        <taxon>Flavobacteriales</taxon>
        <taxon>Flavobacteriaceae</taxon>
        <taxon>Flavobacterium</taxon>
    </lineage>
</organism>
<feature type="signal peptide" evidence="1">
    <location>
        <begin position="1"/>
        <end position="21"/>
    </location>
</feature>
<comment type="caution">
    <text evidence="2">The sequence shown here is derived from an EMBL/GenBank/DDBJ whole genome shotgun (WGS) entry which is preliminary data.</text>
</comment>
<name>A0A0A2MPP4_9FLAO</name>
<proteinExistence type="predicted"/>
<evidence type="ECO:0000313" key="3">
    <source>
        <dbReference type="Proteomes" id="UP000030121"/>
    </source>
</evidence>
<accession>A0A0A2MPP4</accession>